<gene>
    <name evidence="2" type="ORF">E6C70_08455</name>
</gene>
<keyword evidence="1" id="KW-0472">Membrane</keyword>
<reference evidence="2 3" key="1">
    <citation type="submission" date="2019-04" db="EMBL/GenBank/DDBJ databases">
        <authorList>
            <person name="Jiang L."/>
        </authorList>
    </citation>
    <scope>NUCLEOTIDE SEQUENCE [LARGE SCALE GENOMIC DNA]</scope>
    <source>
        <strain evidence="2 3">YIM 131861</strain>
    </source>
</reference>
<feature type="transmembrane region" description="Helical" evidence="1">
    <location>
        <begin position="38"/>
        <end position="56"/>
    </location>
</feature>
<keyword evidence="3" id="KW-1185">Reference proteome</keyword>
<sequence>MVERTAPLETLYAAEIAGAVVFISGSTVGLYIACAAMTLNACYMITGAWLLVVRLFQDKTDATSG</sequence>
<dbReference type="Proteomes" id="UP000307380">
    <property type="component" value="Unassembled WGS sequence"/>
</dbReference>
<name>A0A4S4FVG8_9MICO</name>
<organism evidence="2 3">
    <name type="scientific">Orlajensenia flava</name>
    <dbReference type="NCBI Taxonomy" id="2565934"/>
    <lineage>
        <taxon>Bacteria</taxon>
        <taxon>Bacillati</taxon>
        <taxon>Actinomycetota</taxon>
        <taxon>Actinomycetes</taxon>
        <taxon>Micrococcales</taxon>
        <taxon>Microbacteriaceae</taxon>
        <taxon>Orlajensenia</taxon>
    </lineage>
</organism>
<evidence type="ECO:0000313" key="3">
    <source>
        <dbReference type="Proteomes" id="UP000307380"/>
    </source>
</evidence>
<evidence type="ECO:0000256" key="1">
    <source>
        <dbReference type="SAM" id="Phobius"/>
    </source>
</evidence>
<evidence type="ECO:0000313" key="2">
    <source>
        <dbReference type="EMBL" id="THG34308.1"/>
    </source>
</evidence>
<keyword evidence="1" id="KW-0812">Transmembrane</keyword>
<feature type="transmembrane region" description="Helical" evidence="1">
    <location>
        <begin position="12"/>
        <end position="32"/>
    </location>
</feature>
<dbReference type="EMBL" id="SSSN01000005">
    <property type="protein sequence ID" value="THG34308.1"/>
    <property type="molecule type" value="Genomic_DNA"/>
</dbReference>
<proteinExistence type="predicted"/>
<dbReference type="RefSeq" id="WP_136424106.1">
    <property type="nucleotide sequence ID" value="NZ_OZ241748.1"/>
</dbReference>
<protein>
    <submittedName>
        <fullName evidence="2">Uncharacterized protein</fullName>
    </submittedName>
</protein>
<comment type="caution">
    <text evidence="2">The sequence shown here is derived from an EMBL/GenBank/DDBJ whole genome shotgun (WGS) entry which is preliminary data.</text>
</comment>
<accession>A0A4S4FVG8</accession>
<dbReference type="AlphaFoldDB" id="A0A4S4FVG8"/>
<keyword evidence="1" id="KW-1133">Transmembrane helix</keyword>